<feature type="transmembrane region" description="Helical" evidence="7">
    <location>
        <begin position="423"/>
        <end position="442"/>
    </location>
</feature>
<dbReference type="Gene3D" id="1.20.120.350">
    <property type="entry name" value="Voltage-gated potassium channels. Chain C"/>
    <property type="match status" value="1"/>
</dbReference>
<dbReference type="InterPro" id="IPR018247">
    <property type="entry name" value="EF_Hand_1_Ca_BS"/>
</dbReference>
<evidence type="ECO:0000256" key="4">
    <source>
        <dbReference type="ARBA" id="ARBA00022989"/>
    </source>
</evidence>
<evidence type="ECO:0000256" key="5">
    <source>
        <dbReference type="ARBA" id="ARBA00023136"/>
    </source>
</evidence>
<name>A0A813JCS3_POLGL</name>
<feature type="region of interest" description="Disordered" evidence="6">
    <location>
        <begin position="1"/>
        <end position="24"/>
    </location>
</feature>
<protein>
    <recommendedName>
        <fullName evidence="8">EF-hand domain-containing protein</fullName>
    </recommendedName>
</protein>
<dbReference type="PANTHER" id="PTHR10037:SF62">
    <property type="entry name" value="SODIUM CHANNEL PROTEIN 60E"/>
    <property type="match status" value="1"/>
</dbReference>
<dbReference type="GO" id="GO:0005248">
    <property type="term" value="F:voltage-gated sodium channel activity"/>
    <property type="evidence" value="ECO:0007669"/>
    <property type="project" value="TreeGrafter"/>
</dbReference>
<dbReference type="PROSITE" id="PS50222">
    <property type="entry name" value="EF_HAND_2"/>
    <property type="match status" value="2"/>
</dbReference>
<feature type="domain" description="EF-hand" evidence="8">
    <location>
        <begin position="547"/>
        <end position="582"/>
    </location>
</feature>
<feature type="non-terminal residue" evidence="9">
    <location>
        <position position="1"/>
    </location>
</feature>
<comment type="subcellular location">
    <subcellularLocation>
        <location evidence="1">Membrane</location>
        <topology evidence="1">Multi-pass membrane protein</topology>
    </subcellularLocation>
</comment>
<organism evidence="9 10">
    <name type="scientific">Polarella glacialis</name>
    <name type="common">Dinoflagellate</name>
    <dbReference type="NCBI Taxonomy" id="89957"/>
    <lineage>
        <taxon>Eukaryota</taxon>
        <taxon>Sar</taxon>
        <taxon>Alveolata</taxon>
        <taxon>Dinophyceae</taxon>
        <taxon>Suessiales</taxon>
        <taxon>Suessiaceae</taxon>
        <taxon>Polarella</taxon>
    </lineage>
</organism>
<gene>
    <name evidence="9" type="ORF">PGLA2088_LOCUS18553</name>
</gene>
<comment type="caution">
    <text evidence="9">The sequence shown here is derived from an EMBL/GenBank/DDBJ whole genome shotgun (WGS) entry which is preliminary data.</text>
</comment>
<feature type="region of interest" description="Disordered" evidence="6">
    <location>
        <begin position="159"/>
        <end position="185"/>
    </location>
</feature>
<feature type="transmembrane region" description="Helical" evidence="7">
    <location>
        <begin position="463"/>
        <end position="486"/>
    </location>
</feature>
<dbReference type="Pfam" id="PF00520">
    <property type="entry name" value="Ion_trans"/>
    <property type="match status" value="1"/>
</dbReference>
<feature type="region of interest" description="Disordered" evidence="6">
    <location>
        <begin position="985"/>
        <end position="1059"/>
    </location>
</feature>
<dbReference type="Gene3D" id="1.10.238.10">
    <property type="entry name" value="EF-hand"/>
    <property type="match status" value="1"/>
</dbReference>
<proteinExistence type="predicted"/>
<keyword evidence="5 7" id="KW-0472">Membrane</keyword>
<evidence type="ECO:0000256" key="7">
    <source>
        <dbReference type="SAM" id="Phobius"/>
    </source>
</evidence>
<dbReference type="EMBL" id="CAJNNW010024630">
    <property type="protein sequence ID" value="CAE8673469.1"/>
    <property type="molecule type" value="Genomic_DNA"/>
</dbReference>
<evidence type="ECO:0000256" key="2">
    <source>
        <dbReference type="ARBA" id="ARBA00022692"/>
    </source>
</evidence>
<keyword evidence="3" id="KW-0106">Calcium</keyword>
<dbReference type="InterPro" id="IPR011992">
    <property type="entry name" value="EF-hand-dom_pair"/>
</dbReference>
<feature type="domain" description="EF-hand" evidence="8">
    <location>
        <begin position="590"/>
        <end position="624"/>
    </location>
</feature>
<feature type="compositionally biased region" description="Basic and acidic residues" evidence="6">
    <location>
        <begin position="1"/>
        <end position="16"/>
    </location>
</feature>
<evidence type="ECO:0000256" key="6">
    <source>
        <dbReference type="SAM" id="MobiDB-lite"/>
    </source>
</evidence>
<dbReference type="SUPFAM" id="SSF81324">
    <property type="entry name" value="Voltage-gated potassium channels"/>
    <property type="match status" value="1"/>
</dbReference>
<feature type="transmembrane region" description="Helical" evidence="7">
    <location>
        <begin position="326"/>
        <end position="349"/>
    </location>
</feature>
<feature type="region of interest" description="Disordered" evidence="6">
    <location>
        <begin position="770"/>
        <end position="802"/>
    </location>
</feature>
<evidence type="ECO:0000259" key="8">
    <source>
        <dbReference type="PROSITE" id="PS50222"/>
    </source>
</evidence>
<dbReference type="GO" id="GO:0001518">
    <property type="term" value="C:voltage-gated sodium channel complex"/>
    <property type="evidence" value="ECO:0007669"/>
    <property type="project" value="TreeGrafter"/>
</dbReference>
<dbReference type="InterPro" id="IPR002048">
    <property type="entry name" value="EF_hand_dom"/>
</dbReference>
<dbReference type="AlphaFoldDB" id="A0A813JCS3"/>
<dbReference type="GO" id="GO:0005509">
    <property type="term" value="F:calcium ion binding"/>
    <property type="evidence" value="ECO:0007669"/>
    <property type="project" value="InterPro"/>
</dbReference>
<evidence type="ECO:0000256" key="3">
    <source>
        <dbReference type="ARBA" id="ARBA00022837"/>
    </source>
</evidence>
<dbReference type="Gene3D" id="1.10.287.70">
    <property type="match status" value="1"/>
</dbReference>
<dbReference type="SMART" id="SM00054">
    <property type="entry name" value="EFh"/>
    <property type="match status" value="2"/>
</dbReference>
<dbReference type="InterPro" id="IPR005821">
    <property type="entry name" value="Ion_trans_dom"/>
</dbReference>
<evidence type="ECO:0000313" key="9">
    <source>
        <dbReference type="EMBL" id="CAE8673469.1"/>
    </source>
</evidence>
<dbReference type="InterPro" id="IPR043203">
    <property type="entry name" value="VGCC_Ca_Na"/>
</dbReference>
<dbReference type="PANTHER" id="PTHR10037">
    <property type="entry name" value="VOLTAGE-GATED CATION CHANNEL CALCIUM AND SODIUM"/>
    <property type="match status" value="1"/>
</dbReference>
<dbReference type="CDD" id="cd00051">
    <property type="entry name" value="EFh"/>
    <property type="match status" value="1"/>
</dbReference>
<evidence type="ECO:0000313" key="10">
    <source>
        <dbReference type="Proteomes" id="UP000626109"/>
    </source>
</evidence>
<dbReference type="SUPFAM" id="SSF47473">
    <property type="entry name" value="EF-hand"/>
    <property type="match status" value="1"/>
</dbReference>
<keyword evidence="2 7" id="KW-0812">Transmembrane</keyword>
<accession>A0A813JCS3</accession>
<reference evidence="9" key="1">
    <citation type="submission" date="2021-02" db="EMBL/GenBank/DDBJ databases">
        <authorList>
            <person name="Dougan E. K."/>
            <person name="Rhodes N."/>
            <person name="Thang M."/>
            <person name="Chan C."/>
        </authorList>
    </citation>
    <scope>NUCLEOTIDE SEQUENCE</scope>
</reference>
<evidence type="ECO:0000256" key="1">
    <source>
        <dbReference type="ARBA" id="ARBA00004141"/>
    </source>
</evidence>
<dbReference type="Proteomes" id="UP000626109">
    <property type="component" value="Unassembled WGS sequence"/>
</dbReference>
<sequence>MPPDVGDRDSRSDRPLGVESKASPVESEFQRLLSGLLAQHVQEVSVLQGEVLRLRAERDEALGQNSEGRREFSIDAFSPEEKKLLQTLKGDENEALQSFNGRDMILSDLPLSESDGSEALRSFKGREGDGSEALRSFKGREGDLSEALRGYKSRKVRGDESEALRSYRRRKVRGERSEALRSFKRPSVKSDGSEALRSFKARNVVSIDRLPSAENGVDSAPPPNPEGPIRRVVTQLLDTLDQDSEVPAELLQTPSKMELSKNSSRLQNLEQFLESDKFEILISLLLCANVLFLALELQFHGLIEGYRVGFYDTPYPREEDWVQIDFFFYVGDLVFTAIFCIDVTVRIVVLRSKFWRKAINWLDFVVVATSVISLLQSLDVSPMFLRLLRIAKLTRALRLVTTSHASQSLQILLKCLASSVDTLFWSFLLLVFIQIVAGMVIANLASEFISDSSNDPKMRRQVFILYGTFTRTFLTMFEILFANWAPACRVLVDNVSEWFSLFFLFYRCVIGFAVINVINAVFVQQTLKIASSDEGIAYKQKQKDQVRYTQKVKKLFQSVDVSSDGNLTFDEFAQLVENPKLKFWMSQLELEYHDLQGLFEMLDDGDGEISLEEFVEGAGRLKGTAKTIDVWRLETKLEIMLGRILANTSQREDSGDLEQLFKNSGWSHMPVNDSQHRLERQKTAQADNFHKMLAGIDANDLFREDSGPAKLDFAVSGAMPPVSSSRVADAAQCGAAVANERRAAEKMLEERRRSDLRRVRQQAANQRLELRAAREEGQGSGSEAAEEEDADGGSIGAGPAAGTDFEKTVAAFHREVERRVDVEQAAVMLKQQGEREQAQREHVQRHHFEAALLEQRQAYDEYQSPSTSFVHFNFTLCHTPLSPSTVLSILYFTLKRAARRERSDLQSDFLLRHCALEKAVRKVDVARSQNQQAEQIQAKVGERRERWAARAQQLEGRHRTFEAQRRQQDEAVRLRTHFLLRAQRQREQQEMEGKGGQVESRHLLEEASRQIRGALFSAEGESKAQEDSLSPDEGDESPGTPYESRRGSDSRLMSAAGSQ</sequence>
<feature type="transmembrane region" description="Helical" evidence="7">
    <location>
        <begin position="280"/>
        <end position="303"/>
    </location>
</feature>
<feature type="transmembrane region" description="Helical" evidence="7">
    <location>
        <begin position="498"/>
        <end position="522"/>
    </location>
</feature>
<feature type="compositionally biased region" description="Basic and acidic residues" evidence="6">
    <location>
        <begin position="985"/>
        <end position="1009"/>
    </location>
</feature>
<dbReference type="InterPro" id="IPR027359">
    <property type="entry name" value="Volt_channel_dom_sf"/>
</dbReference>
<keyword evidence="4 7" id="KW-1133">Transmembrane helix</keyword>
<dbReference type="PROSITE" id="PS00018">
    <property type="entry name" value="EF_HAND_1"/>
    <property type="match status" value="1"/>
</dbReference>